<keyword evidence="7" id="KW-0460">Magnesium</keyword>
<keyword evidence="3" id="KW-0540">Nuclease</keyword>
<dbReference type="GO" id="GO:0004527">
    <property type="term" value="F:exonuclease activity"/>
    <property type="evidence" value="ECO:0007669"/>
    <property type="project" value="UniProtKB-KW"/>
</dbReference>
<evidence type="ECO:0000256" key="8">
    <source>
        <dbReference type="ARBA" id="ARBA00023204"/>
    </source>
</evidence>
<comment type="caution">
    <text evidence="11">The sequence shown here is derived from an EMBL/GenBank/DDBJ whole genome shotgun (WGS) entry which is preliminary data.</text>
</comment>
<dbReference type="PANTHER" id="PTHR15822:SF4">
    <property type="entry name" value="TYROSYL-DNA PHOSPHODIESTERASE 2"/>
    <property type="match status" value="1"/>
</dbReference>
<feature type="domain" description="Endonuclease/exonuclease/phosphatase" evidence="10">
    <location>
        <begin position="104"/>
        <end position="349"/>
    </location>
</feature>
<keyword evidence="5" id="KW-0227">DNA damage</keyword>
<name>A0A2U0U344_9BACT</name>
<dbReference type="GO" id="GO:0004519">
    <property type="term" value="F:endonuclease activity"/>
    <property type="evidence" value="ECO:0007669"/>
    <property type="project" value="UniProtKB-KW"/>
</dbReference>
<evidence type="ECO:0000256" key="3">
    <source>
        <dbReference type="ARBA" id="ARBA00022722"/>
    </source>
</evidence>
<evidence type="ECO:0000259" key="10">
    <source>
        <dbReference type="Pfam" id="PF03372"/>
    </source>
</evidence>
<evidence type="ECO:0000256" key="5">
    <source>
        <dbReference type="ARBA" id="ARBA00022763"/>
    </source>
</evidence>
<sequence length="362" mass="40900">MIKKLKTFTLQTIAGANIVTIIVMLAMGYSDRLDPTSFPILSKGGLAFPVFLILNFAFLVFWIVFKTRRAIIPFAGFLLCYAPIRIYCPLNITHTPPRDAIKVLSYNVWLFAGWETPGSKPNPILEYIKEQDADIVCLQESNLTEIKKAKVDSVLNPIYQYQDTAMHQAGNCISIYSKFPILSKERIMYESKGNLSAAFKLMVNGEEVLVVNNHLETTGLTVEDKDRFKTMMKGEMKVDTAGLTSKTLINKLGKAMSIRARQAEAVARYVAYHSDMPVILCGDFNDSPISYARRTIAKELTDCYVEAGNGPGISYHHNGFYFRIDNIMCSAHFEPVVCRVDNKIKTSDHYPIICWLKKRHKP</sequence>
<keyword evidence="9" id="KW-0472">Membrane</keyword>
<evidence type="ECO:0000256" key="4">
    <source>
        <dbReference type="ARBA" id="ARBA00022723"/>
    </source>
</evidence>
<accession>A0A2U0U344</accession>
<feature type="transmembrane region" description="Helical" evidence="9">
    <location>
        <begin position="7"/>
        <end position="26"/>
    </location>
</feature>
<evidence type="ECO:0000256" key="6">
    <source>
        <dbReference type="ARBA" id="ARBA00022801"/>
    </source>
</evidence>
<dbReference type="Proteomes" id="UP000245870">
    <property type="component" value="Unassembled WGS sequence"/>
</dbReference>
<reference evidence="11 12" key="1">
    <citation type="submission" date="2018-05" db="EMBL/GenBank/DDBJ databases">
        <title>Genomic Encyclopedia of Type Strains, Phase IV (KMG-IV): sequencing the most valuable type-strain genomes for metagenomic binning, comparative biology and taxonomic classification.</title>
        <authorList>
            <person name="Goeker M."/>
        </authorList>
    </citation>
    <scope>NUCLEOTIDE SEQUENCE [LARGE SCALE GENOMIC DNA]</scope>
    <source>
        <strain evidence="11 12">DSM 100333</strain>
    </source>
</reference>
<evidence type="ECO:0000256" key="1">
    <source>
        <dbReference type="ARBA" id="ARBA00001936"/>
    </source>
</evidence>
<dbReference type="Pfam" id="PF03372">
    <property type="entry name" value="Exo_endo_phos"/>
    <property type="match status" value="1"/>
</dbReference>
<gene>
    <name evidence="11" type="ORF">C7379_11622</name>
</gene>
<dbReference type="OrthoDB" id="635146at2"/>
<evidence type="ECO:0000313" key="12">
    <source>
        <dbReference type="Proteomes" id="UP000245870"/>
    </source>
</evidence>
<evidence type="ECO:0000256" key="7">
    <source>
        <dbReference type="ARBA" id="ARBA00022842"/>
    </source>
</evidence>
<dbReference type="InterPro" id="IPR005135">
    <property type="entry name" value="Endo/exonuclease/phosphatase"/>
</dbReference>
<dbReference type="GO" id="GO:0046872">
    <property type="term" value="F:metal ion binding"/>
    <property type="evidence" value="ECO:0007669"/>
    <property type="project" value="UniProtKB-KW"/>
</dbReference>
<dbReference type="AlphaFoldDB" id="A0A2U0U344"/>
<keyword evidence="9" id="KW-0812">Transmembrane</keyword>
<dbReference type="CDD" id="cd09084">
    <property type="entry name" value="EEP-2"/>
    <property type="match status" value="1"/>
</dbReference>
<keyword evidence="12" id="KW-1185">Reference proteome</keyword>
<proteinExistence type="predicted"/>
<dbReference type="PANTHER" id="PTHR15822">
    <property type="entry name" value="TRAF AND TNF RECEPTOR-ASSOCIATED PROTEIN"/>
    <property type="match status" value="1"/>
</dbReference>
<dbReference type="InterPro" id="IPR051547">
    <property type="entry name" value="TDP2-like"/>
</dbReference>
<dbReference type="EMBL" id="QENY01000016">
    <property type="protein sequence ID" value="PVX51116.1"/>
    <property type="molecule type" value="Genomic_DNA"/>
</dbReference>
<dbReference type="SUPFAM" id="SSF56219">
    <property type="entry name" value="DNase I-like"/>
    <property type="match status" value="1"/>
</dbReference>
<evidence type="ECO:0000313" key="11">
    <source>
        <dbReference type="EMBL" id="PVX51116.1"/>
    </source>
</evidence>
<dbReference type="InterPro" id="IPR036691">
    <property type="entry name" value="Endo/exonu/phosph_ase_sf"/>
</dbReference>
<evidence type="ECO:0000256" key="9">
    <source>
        <dbReference type="SAM" id="Phobius"/>
    </source>
</evidence>
<comment type="cofactor">
    <cofactor evidence="2">
        <name>Mg(2+)</name>
        <dbReference type="ChEBI" id="CHEBI:18420"/>
    </cofactor>
</comment>
<feature type="transmembrane region" description="Helical" evidence="9">
    <location>
        <begin position="70"/>
        <end position="87"/>
    </location>
</feature>
<organism evidence="11 12">
    <name type="scientific">Hallella colorans</name>
    <dbReference type="NCBI Taxonomy" id="1703337"/>
    <lineage>
        <taxon>Bacteria</taxon>
        <taxon>Pseudomonadati</taxon>
        <taxon>Bacteroidota</taxon>
        <taxon>Bacteroidia</taxon>
        <taxon>Bacteroidales</taxon>
        <taxon>Prevotellaceae</taxon>
        <taxon>Hallella</taxon>
    </lineage>
</organism>
<keyword evidence="11" id="KW-0255">Endonuclease</keyword>
<keyword evidence="11" id="KW-0269">Exonuclease</keyword>
<dbReference type="RefSeq" id="WP_116616948.1">
    <property type="nucleotide sequence ID" value="NZ_CAMQYP010000001.1"/>
</dbReference>
<evidence type="ECO:0000256" key="2">
    <source>
        <dbReference type="ARBA" id="ARBA00001946"/>
    </source>
</evidence>
<feature type="transmembrane region" description="Helical" evidence="9">
    <location>
        <begin position="46"/>
        <end position="65"/>
    </location>
</feature>
<keyword evidence="9" id="KW-1133">Transmembrane helix</keyword>
<keyword evidence="4" id="KW-0479">Metal-binding</keyword>
<protein>
    <submittedName>
        <fullName evidence="11">Endonuclease/exonuclease/phosphatase family metal-dependent hydrolase</fullName>
    </submittedName>
</protein>
<dbReference type="GO" id="GO:0006281">
    <property type="term" value="P:DNA repair"/>
    <property type="evidence" value="ECO:0007669"/>
    <property type="project" value="UniProtKB-KW"/>
</dbReference>
<keyword evidence="6 11" id="KW-0378">Hydrolase</keyword>
<comment type="cofactor">
    <cofactor evidence="1">
        <name>Mn(2+)</name>
        <dbReference type="ChEBI" id="CHEBI:29035"/>
    </cofactor>
</comment>
<dbReference type="Gene3D" id="3.60.10.10">
    <property type="entry name" value="Endonuclease/exonuclease/phosphatase"/>
    <property type="match status" value="1"/>
</dbReference>
<keyword evidence="8" id="KW-0234">DNA repair</keyword>